<proteinExistence type="predicted"/>
<gene>
    <name evidence="1" type="ORF">Q31a_31280</name>
</gene>
<keyword evidence="2" id="KW-1185">Reference proteome</keyword>
<evidence type="ECO:0000313" key="2">
    <source>
        <dbReference type="Proteomes" id="UP000318017"/>
    </source>
</evidence>
<reference evidence="1 2" key="1">
    <citation type="submission" date="2019-02" db="EMBL/GenBank/DDBJ databases">
        <title>Deep-cultivation of Planctomycetes and their phenomic and genomic characterization uncovers novel biology.</title>
        <authorList>
            <person name="Wiegand S."/>
            <person name="Jogler M."/>
            <person name="Boedeker C."/>
            <person name="Pinto D."/>
            <person name="Vollmers J."/>
            <person name="Rivas-Marin E."/>
            <person name="Kohn T."/>
            <person name="Peeters S.H."/>
            <person name="Heuer A."/>
            <person name="Rast P."/>
            <person name="Oberbeckmann S."/>
            <person name="Bunk B."/>
            <person name="Jeske O."/>
            <person name="Meyerdierks A."/>
            <person name="Storesund J.E."/>
            <person name="Kallscheuer N."/>
            <person name="Luecker S."/>
            <person name="Lage O.M."/>
            <person name="Pohl T."/>
            <person name="Merkel B.J."/>
            <person name="Hornburger P."/>
            <person name="Mueller R.-W."/>
            <person name="Bruemmer F."/>
            <person name="Labrenz M."/>
            <person name="Spormann A.M."/>
            <person name="Op den Camp H."/>
            <person name="Overmann J."/>
            <person name="Amann R."/>
            <person name="Jetten M.S.M."/>
            <person name="Mascher T."/>
            <person name="Medema M.H."/>
            <person name="Devos D.P."/>
            <person name="Kaster A.-K."/>
            <person name="Ovreas L."/>
            <person name="Rohde M."/>
            <person name="Galperin M.Y."/>
            <person name="Jogler C."/>
        </authorList>
    </citation>
    <scope>NUCLEOTIDE SEQUENCE [LARGE SCALE GENOMIC DNA]</scope>
    <source>
        <strain evidence="1 2">Q31a</strain>
    </source>
</reference>
<dbReference type="Proteomes" id="UP000318017">
    <property type="component" value="Chromosome"/>
</dbReference>
<dbReference type="AlphaFoldDB" id="A0A518G897"/>
<organism evidence="1 2">
    <name type="scientific">Aureliella helgolandensis</name>
    <dbReference type="NCBI Taxonomy" id="2527968"/>
    <lineage>
        <taxon>Bacteria</taxon>
        <taxon>Pseudomonadati</taxon>
        <taxon>Planctomycetota</taxon>
        <taxon>Planctomycetia</taxon>
        <taxon>Pirellulales</taxon>
        <taxon>Pirellulaceae</taxon>
        <taxon>Aureliella</taxon>
    </lineage>
</organism>
<evidence type="ECO:0000313" key="1">
    <source>
        <dbReference type="EMBL" id="QDV24806.1"/>
    </source>
</evidence>
<accession>A0A518G897</accession>
<dbReference type="EMBL" id="CP036298">
    <property type="protein sequence ID" value="QDV24806.1"/>
    <property type="molecule type" value="Genomic_DNA"/>
</dbReference>
<name>A0A518G897_9BACT</name>
<dbReference type="KEGG" id="ahel:Q31a_31280"/>
<sequence>MRCSTNVGFVYLACSTLKSPHAIITNASRCLHRFQVSPARLGPCELPLAGNRWSLVIHLARKPPSGYPKFPWALVQRHQWRATEVGLRCSIVSQDRVKTSAPYRAHCQLSATCVRDQCPTQRSLKNRKDGTAGLHGNAQPEPCLRLAGKHRDYCDNVARGEGKRSESLVMRRIFEALDRVLSRRWAWYLLLFVSSL</sequence>
<protein>
    <submittedName>
        <fullName evidence="1">Uncharacterized protein</fullName>
    </submittedName>
</protein>